<dbReference type="Proteomes" id="UP001283361">
    <property type="component" value="Unassembled WGS sequence"/>
</dbReference>
<gene>
    <name evidence="1" type="ORF">RRG08_057993</name>
</gene>
<protein>
    <submittedName>
        <fullName evidence="1">Uncharacterized protein</fullName>
    </submittedName>
</protein>
<reference evidence="1" key="1">
    <citation type="journal article" date="2023" name="G3 (Bethesda)">
        <title>A reference genome for the long-term kleptoplast-retaining sea slug Elysia crispata morphotype clarki.</title>
        <authorList>
            <person name="Eastman K.E."/>
            <person name="Pendleton A.L."/>
            <person name="Shaikh M.A."/>
            <person name="Suttiyut T."/>
            <person name="Ogas R."/>
            <person name="Tomko P."/>
            <person name="Gavelis G."/>
            <person name="Widhalm J.R."/>
            <person name="Wisecaver J.H."/>
        </authorList>
    </citation>
    <scope>NUCLEOTIDE SEQUENCE</scope>
    <source>
        <strain evidence="1">ECLA1</strain>
    </source>
</reference>
<organism evidence="1 2">
    <name type="scientific">Elysia crispata</name>
    <name type="common">lettuce slug</name>
    <dbReference type="NCBI Taxonomy" id="231223"/>
    <lineage>
        <taxon>Eukaryota</taxon>
        <taxon>Metazoa</taxon>
        <taxon>Spiralia</taxon>
        <taxon>Lophotrochozoa</taxon>
        <taxon>Mollusca</taxon>
        <taxon>Gastropoda</taxon>
        <taxon>Heterobranchia</taxon>
        <taxon>Euthyneura</taxon>
        <taxon>Panpulmonata</taxon>
        <taxon>Sacoglossa</taxon>
        <taxon>Placobranchoidea</taxon>
        <taxon>Plakobranchidae</taxon>
        <taxon>Elysia</taxon>
    </lineage>
</organism>
<dbReference type="AlphaFoldDB" id="A0AAE1AH94"/>
<evidence type="ECO:0000313" key="2">
    <source>
        <dbReference type="Proteomes" id="UP001283361"/>
    </source>
</evidence>
<dbReference type="EMBL" id="JAWDGP010001946">
    <property type="protein sequence ID" value="KAK3786717.1"/>
    <property type="molecule type" value="Genomic_DNA"/>
</dbReference>
<proteinExistence type="predicted"/>
<keyword evidence="2" id="KW-1185">Reference proteome</keyword>
<accession>A0AAE1AH94</accession>
<sequence length="124" mass="14233">MQIFLELALATCQGLINITTLRSLGQFFHLDSLTSVRGERIQGRRPYSVTPTDEPRWRESVRQQMESELSRRVREALETPPLERIQVIGIGRVESGAKVSAPCNDSGDWHMEDRGWSCRLHPMR</sequence>
<evidence type="ECO:0000313" key="1">
    <source>
        <dbReference type="EMBL" id="KAK3786717.1"/>
    </source>
</evidence>
<name>A0AAE1AH94_9GAST</name>
<comment type="caution">
    <text evidence="1">The sequence shown here is derived from an EMBL/GenBank/DDBJ whole genome shotgun (WGS) entry which is preliminary data.</text>
</comment>